<dbReference type="GeneID" id="20713524"/>
<evidence type="ECO:0000256" key="2">
    <source>
        <dbReference type="ARBA" id="ARBA00022692"/>
    </source>
</evidence>
<evidence type="ECO:0000256" key="4">
    <source>
        <dbReference type="ARBA" id="ARBA00023136"/>
    </source>
</evidence>
<gene>
    <name evidence="6" type="ORF">TOT_010000629</name>
</gene>
<evidence type="ECO:0000256" key="3">
    <source>
        <dbReference type="ARBA" id="ARBA00022989"/>
    </source>
</evidence>
<dbReference type="AlphaFoldDB" id="J4C7J9"/>
<evidence type="ECO:0000313" key="6">
    <source>
        <dbReference type="EMBL" id="BAM39168.1"/>
    </source>
</evidence>
<organism evidence="6 7">
    <name type="scientific">Theileria orientalis strain Shintoku</name>
    <dbReference type="NCBI Taxonomy" id="869250"/>
    <lineage>
        <taxon>Eukaryota</taxon>
        <taxon>Sar</taxon>
        <taxon>Alveolata</taxon>
        <taxon>Apicomplexa</taxon>
        <taxon>Aconoidasida</taxon>
        <taxon>Piroplasmida</taxon>
        <taxon>Theileriidae</taxon>
        <taxon>Theileria</taxon>
    </lineage>
</organism>
<accession>J4C7J9</accession>
<dbReference type="Proteomes" id="UP000003786">
    <property type="component" value="Chromosome 1"/>
</dbReference>
<protein>
    <recommendedName>
        <fullName evidence="5">Sugar phosphate transporter domain-containing protein</fullName>
    </recommendedName>
</protein>
<keyword evidence="2" id="KW-0812">Transmembrane</keyword>
<dbReference type="OrthoDB" id="6418713at2759"/>
<keyword evidence="7" id="KW-1185">Reference proteome</keyword>
<comment type="subcellular location">
    <subcellularLocation>
        <location evidence="1">Membrane</location>
        <topology evidence="1">Multi-pass membrane protein</topology>
    </subcellularLocation>
</comment>
<dbReference type="PANTHER" id="PTHR11132">
    <property type="entry name" value="SOLUTE CARRIER FAMILY 35"/>
    <property type="match status" value="1"/>
</dbReference>
<dbReference type="InterPro" id="IPR050186">
    <property type="entry name" value="TPT_transporter"/>
</dbReference>
<reference evidence="6 7" key="1">
    <citation type="journal article" date="2012" name="MBio">
        <title>Comparative genome analysis of three eukaryotic parasites with differing abilities to transform leukocytes reveals key mediators of Theileria-induced leukocyte transformation.</title>
        <authorList>
            <person name="Hayashida K."/>
            <person name="Hara Y."/>
            <person name="Abe T."/>
            <person name="Yamasaki C."/>
            <person name="Toyoda A."/>
            <person name="Kosuge T."/>
            <person name="Suzuki Y."/>
            <person name="Sato Y."/>
            <person name="Kawashima S."/>
            <person name="Katayama T."/>
            <person name="Wakaguri H."/>
            <person name="Inoue N."/>
            <person name="Homma K."/>
            <person name="Tada-Umezaki M."/>
            <person name="Yagi Y."/>
            <person name="Fujii Y."/>
            <person name="Habara T."/>
            <person name="Kanehisa M."/>
            <person name="Watanabe H."/>
            <person name="Ito K."/>
            <person name="Gojobori T."/>
            <person name="Sugawara H."/>
            <person name="Imanishi T."/>
            <person name="Weir W."/>
            <person name="Gardner M."/>
            <person name="Pain A."/>
            <person name="Shiels B."/>
            <person name="Hattori M."/>
            <person name="Nene V."/>
            <person name="Sugimoto C."/>
        </authorList>
    </citation>
    <scope>NUCLEOTIDE SEQUENCE [LARGE SCALE GENOMIC DNA]</scope>
    <source>
        <strain evidence="6 7">Shintoku</strain>
    </source>
</reference>
<name>J4C7J9_THEOR</name>
<dbReference type="InterPro" id="IPR004853">
    <property type="entry name" value="Sugar_P_trans_dom"/>
</dbReference>
<evidence type="ECO:0000259" key="5">
    <source>
        <dbReference type="Pfam" id="PF03151"/>
    </source>
</evidence>
<keyword evidence="4" id="KW-0472">Membrane</keyword>
<sequence>MVLKSNLMKGFRHTYTVCILLGIVSVTCNISGINRIVKTSNVKTITPIVCNLESHSFVPNGVKLGFINNAPRYGKYKHKSSNFVKYEEGEELRESSRHADLSHRFETSLGAKPNANEVAHGKAPSRDGNRSLVFSRVLGSPLSSLREALSRVTKRHVFKAAGNLFLLVSNYVSTAGYKYEFIELLGLVPLRRTAAALQLLASLPITTCFWLLRLLPTPSFNVPAYQVEKVDFSRDGLLRSVKRSLVNGYNRTRAYVRAYRTVIVQGGCLSAMHYLSTTWAYMSPETGFLRAFEPLFVSLLTYLLGGGKFDGLEFVSLLPVVAGMLYSHYSKSLSAPRLHQTLNSPRTLMGCGAVLLYNLVSALQKVESSSFFKENVDRLGRNITPANVNAAAHVVGALMFVPFALSESQYWRDVYQHVFKRISGSTLGLLNHLARSGVYLGASNLTSFELTSGLSPVGKSLVNSLKITLLGSLDACLSAQKLHKQHLLGSLSAIAGALAYSLFKD</sequence>
<proteinExistence type="predicted"/>
<dbReference type="VEuPathDB" id="PiroplasmaDB:TOT_010000629"/>
<dbReference type="KEGG" id="tot:TOT_010000629"/>
<dbReference type="EMBL" id="AP011946">
    <property type="protein sequence ID" value="BAM39168.1"/>
    <property type="molecule type" value="Genomic_DNA"/>
</dbReference>
<dbReference type="GO" id="GO:0016020">
    <property type="term" value="C:membrane"/>
    <property type="evidence" value="ECO:0007669"/>
    <property type="project" value="UniProtKB-SubCell"/>
</dbReference>
<dbReference type="OMA" id="LWYVCNI"/>
<evidence type="ECO:0000256" key="1">
    <source>
        <dbReference type="ARBA" id="ARBA00004141"/>
    </source>
</evidence>
<keyword evidence="3" id="KW-1133">Transmembrane helix</keyword>
<dbReference type="eggNOG" id="KOG1441">
    <property type="taxonomic scope" value="Eukaryota"/>
</dbReference>
<evidence type="ECO:0000313" key="7">
    <source>
        <dbReference type="Proteomes" id="UP000003786"/>
    </source>
</evidence>
<dbReference type="RefSeq" id="XP_009689469.1">
    <property type="nucleotide sequence ID" value="XM_009691174.1"/>
</dbReference>
<dbReference type="Pfam" id="PF03151">
    <property type="entry name" value="TPT"/>
    <property type="match status" value="1"/>
</dbReference>
<feature type="domain" description="Sugar phosphate transporter" evidence="5">
    <location>
        <begin position="288"/>
        <end position="501"/>
    </location>
</feature>